<evidence type="ECO:0000256" key="5">
    <source>
        <dbReference type="SAM" id="MobiDB-lite"/>
    </source>
</evidence>
<reference evidence="10" key="4">
    <citation type="submission" date="2024-02" db="UniProtKB">
        <authorList>
            <consortium name="WormBaseParasite"/>
        </authorList>
    </citation>
    <scope>IDENTIFICATION</scope>
    <source>
        <strain evidence="10">pt0022</strain>
    </source>
</reference>
<dbReference type="FunCoup" id="A0A3P7E264">
    <property type="interactions" value="137"/>
</dbReference>
<dbReference type="EMBL" id="UYWW01001249">
    <property type="protein sequence ID" value="VDM10204.1"/>
    <property type="molecule type" value="Genomic_DNA"/>
</dbReference>
<keyword evidence="3 4" id="KW-0175">Coiled coil</keyword>
<protein>
    <submittedName>
        <fullName evidence="10">Rap-GAP domain-containing protein</fullName>
    </submittedName>
</protein>
<dbReference type="InParanoid" id="A0A3P7E264"/>
<gene>
    <name evidence="7" type="ORF">WBA_LOCUS3590</name>
</gene>
<organism evidence="7 9">
    <name type="scientific">Wuchereria bancrofti</name>
    <dbReference type="NCBI Taxonomy" id="6293"/>
    <lineage>
        <taxon>Eukaryota</taxon>
        <taxon>Metazoa</taxon>
        <taxon>Ecdysozoa</taxon>
        <taxon>Nematoda</taxon>
        <taxon>Chromadorea</taxon>
        <taxon>Rhabditida</taxon>
        <taxon>Spirurina</taxon>
        <taxon>Spiruromorpha</taxon>
        <taxon>Filarioidea</taxon>
        <taxon>Onchocercidae</taxon>
        <taxon>Wuchereria</taxon>
    </lineage>
</organism>
<feature type="compositionally biased region" description="Low complexity" evidence="5">
    <location>
        <begin position="8"/>
        <end position="21"/>
    </location>
</feature>
<dbReference type="AlphaFoldDB" id="A0A3P7E264"/>
<dbReference type="PANTHER" id="PTHR15711:SF32">
    <property type="entry name" value="RAP GTPASE ACTIVATING PROTEIN 1, ISOFORM H"/>
    <property type="match status" value="1"/>
</dbReference>
<feature type="compositionally biased region" description="Polar residues" evidence="5">
    <location>
        <begin position="814"/>
        <end position="827"/>
    </location>
</feature>
<dbReference type="Proteomes" id="UP000093561">
    <property type="component" value="Unassembled WGS sequence"/>
</dbReference>
<feature type="domain" description="Rap-GAP" evidence="6">
    <location>
        <begin position="545"/>
        <end position="761"/>
    </location>
</feature>
<dbReference type="Pfam" id="PF21022">
    <property type="entry name" value="Rap-GAP_dimer"/>
    <property type="match status" value="1"/>
</dbReference>
<feature type="compositionally biased region" description="Low complexity" evidence="5">
    <location>
        <begin position="838"/>
        <end position="855"/>
    </location>
</feature>
<dbReference type="InterPro" id="IPR000331">
    <property type="entry name" value="Rap/Ran_GAP_dom"/>
</dbReference>
<name>A0A3P7E264_WUCBA</name>
<dbReference type="InterPro" id="IPR035974">
    <property type="entry name" value="Rap/Ran-GAP_sf"/>
</dbReference>
<reference evidence="8" key="1">
    <citation type="submission" date="2015-03" db="EMBL/GenBank/DDBJ databases">
        <title>Wuchereria bancrofti Genome Sequencing Papua New Guinea Strain.</title>
        <authorList>
            <person name="Small S.T."/>
            <person name="Serre D."/>
            <person name="Zimmerman P.A."/>
        </authorList>
    </citation>
    <scope>NUCLEOTIDE SEQUENCE [LARGE SCALE GENOMIC DNA]</scope>
    <source>
        <strain evidence="8">pt0022</strain>
    </source>
</reference>
<dbReference type="GO" id="GO:0005737">
    <property type="term" value="C:cytoplasm"/>
    <property type="evidence" value="ECO:0007669"/>
    <property type="project" value="TreeGrafter"/>
</dbReference>
<proteinExistence type="predicted"/>
<keyword evidence="2" id="KW-0597">Phosphoprotein</keyword>
<dbReference type="PROSITE" id="PS50085">
    <property type="entry name" value="RAPGAP"/>
    <property type="match status" value="1"/>
</dbReference>
<reference evidence="7 9" key="3">
    <citation type="submission" date="2018-11" db="EMBL/GenBank/DDBJ databases">
        <authorList>
            <consortium name="Pathogen Informatics"/>
        </authorList>
    </citation>
    <scope>NUCLEOTIDE SEQUENCE [LARGE SCALE GENOMIC DNA]</scope>
</reference>
<evidence type="ECO:0000256" key="3">
    <source>
        <dbReference type="ARBA" id="ARBA00023054"/>
    </source>
</evidence>
<evidence type="ECO:0000259" key="6">
    <source>
        <dbReference type="PROSITE" id="PS50085"/>
    </source>
</evidence>
<dbReference type="FunFam" id="3.40.50.11210:FF:000002">
    <property type="entry name" value="Signal-induced proliferation-associated 1-like protein 1"/>
    <property type="match status" value="1"/>
</dbReference>
<reference evidence="8" key="2">
    <citation type="journal article" date="2016" name="Mol. Ecol.">
        <title>Population genomics of the filarial nematode parasite Wuchereria bancrofti from mosquitoes.</title>
        <authorList>
            <person name="Small S.T."/>
            <person name="Reimer L.J."/>
            <person name="Tisch D.J."/>
            <person name="King C.L."/>
            <person name="Christensen B.M."/>
            <person name="Siba P.M."/>
            <person name="Kazura J.W."/>
            <person name="Serre D."/>
            <person name="Zimmerman P.A."/>
        </authorList>
    </citation>
    <scope>NUCLEOTIDE SEQUENCE</scope>
    <source>
        <strain evidence="8">pt0022</strain>
    </source>
</reference>
<feature type="region of interest" description="Disordered" evidence="5">
    <location>
        <begin position="1"/>
        <end position="21"/>
    </location>
</feature>
<evidence type="ECO:0000313" key="7">
    <source>
        <dbReference type="EMBL" id="VDM10204.1"/>
    </source>
</evidence>
<dbReference type="SUPFAM" id="SSF111347">
    <property type="entry name" value="Rap/Ran-GAP"/>
    <property type="match status" value="1"/>
</dbReference>
<dbReference type="OrthoDB" id="2499658at2759"/>
<evidence type="ECO:0000256" key="1">
    <source>
        <dbReference type="ARBA" id="ARBA00022468"/>
    </source>
</evidence>
<feature type="region of interest" description="Disordered" evidence="5">
    <location>
        <begin position="217"/>
        <end position="236"/>
    </location>
</feature>
<keyword evidence="1" id="KW-0343">GTPase activation</keyword>
<dbReference type="PANTHER" id="PTHR15711">
    <property type="entry name" value="RAP GTPASE-ACTIVATING PROTEIN"/>
    <property type="match status" value="1"/>
</dbReference>
<feature type="coiled-coil region" evidence="4">
    <location>
        <begin position="961"/>
        <end position="1016"/>
    </location>
</feature>
<keyword evidence="9" id="KW-1185">Reference proteome</keyword>
<dbReference type="WBParaSite" id="mrna-Wban_07355">
    <property type="protein sequence ID" value="mrna-Wban_07355"/>
    <property type="gene ID" value="Wban_07355"/>
</dbReference>
<feature type="compositionally biased region" description="Polar residues" evidence="5">
    <location>
        <begin position="933"/>
        <end position="942"/>
    </location>
</feature>
<feature type="region of interest" description="Disordered" evidence="5">
    <location>
        <begin position="807"/>
        <end position="864"/>
    </location>
</feature>
<evidence type="ECO:0000256" key="4">
    <source>
        <dbReference type="SAM" id="Coils"/>
    </source>
</evidence>
<dbReference type="Gene3D" id="6.10.140.210">
    <property type="match status" value="1"/>
</dbReference>
<dbReference type="OMA" id="ILKYDEH"/>
<feature type="compositionally biased region" description="Acidic residues" evidence="5">
    <location>
        <begin position="217"/>
        <end position="234"/>
    </location>
</feature>
<evidence type="ECO:0000313" key="10">
    <source>
        <dbReference type="WBParaSite" id="mrna-Wban_07355"/>
    </source>
</evidence>
<dbReference type="Pfam" id="PF02145">
    <property type="entry name" value="Rap_GAP"/>
    <property type="match status" value="1"/>
</dbReference>
<evidence type="ECO:0000256" key="2">
    <source>
        <dbReference type="ARBA" id="ARBA00022553"/>
    </source>
</evidence>
<dbReference type="GO" id="GO:0051056">
    <property type="term" value="P:regulation of small GTPase mediated signal transduction"/>
    <property type="evidence" value="ECO:0007669"/>
    <property type="project" value="InterPro"/>
</dbReference>
<evidence type="ECO:0000313" key="8">
    <source>
        <dbReference type="Proteomes" id="UP000093561"/>
    </source>
</evidence>
<dbReference type="GO" id="GO:0005096">
    <property type="term" value="F:GTPase activator activity"/>
    <property type="evidence" value="ECO:0007669"/>
    <property type="project" value="UniProtKB-KW"/>
</dbReference>
<dbReference type="Proteomes" id="UP000270924">
    <property type="component" value="Unassembled WGS sequence"/>
</dbReference>
<feature type="region of interest" description="Disordered" evidence="5">
    <location>
        <begin position="914"/>
        <end position="942"/>
    </location>
</feature>
<accession>A0A3P7E264</accession>
<dbReference type="Gene3D" id="3.40.50.11210">
    <property type="entry name" value="Rap/Ran-GAP"/>
    <property type="match status" value="1"/>
</dbReference>
<evidence type="ECO:0000313" key="9">
    <source>
        <dbReference type="Proteomes" id="UP000270924"/>
    </source>
</evidence>
<dbReference type="InterPro" id="IPR050989">
    <property type="entry name" value="Rap1_Ran_GAP"/>
</dbReference>
<sequence>MIQRSSVTTFPTSISTTTATTPTTASTATTIINQSNYSLKRSKLRTDLKLKSRSISSINNSNLFHNNNNDNCNDNINDNLYHNPIYEPDDYHYLPVKKYFSVDHFNRLPFKTPQQRFAAKYLNYKKNELINQSLNYSKLISMKTQPTSQQNICSFDLSSENLNELKANHSFAFCIWNSMLKQKDEFESYHSIRERFTTMNNNTCNCCSLNNDIDSDNDDDYDYDDDDDEEEEKKEDDLILSKHQYFDKSEVSWYNENENWNNIIDDNDNDSDNDDNNHQRIKTRYEETRIDRAKFMASAAEKLLTADRNMKEAQRFNISHSRIGRTRSLFNLFLPRKLLSMEISTPTLISSTKSTEYLRCLPKVQAVDNDFNDSSATAQCNGNGRIVQTRDTIKEILKHSGPYPQIVLPAGGGYWMDGISNCTINIDDDVVGCCPATSSCARSKLETDDTSHCYRRHFVGREHHDFYAIDNKLGPLILSARTELISSQEHFRIMLRTGHGTVHEIVPASALADRPTASRMARLLCDEVTTDRFSPVAFPGGTEMILKYDEHVLTNTYKFGVIYQRFGQTTEEELFGNATYSSAFDEFLNIIGERIELRNFKGYRGGLDTQHGQTGIESVYCQFRQREIMFHISTMLPYTAGDTQQLQRKRHIGNDIVAIVFQEENTPFSADMIASNFLHVFIVVQPIDSCTEKVRYRVSVTARDDVPFFGPTLPAPSIFRKGQEFRNFLLTKLINAENAAYKSTKFAKLAERTRSSLLEALYGNLKERAQFYGLPLLETTDNISHPTGIFHSVKKALAGRSRSVSQDVSASSSIQHPTTVTILNSPKSAKRKSYNGCGESISRSSTTSTSGAGSSIQQRNSSNEFKKSLQVHYHETDEAYGNRGDNSSGLFLSIPSQNTALKIGDLCKHNHGEWDLSSGENESTEMGHDSDTGLESLSSTEVVHSNRTPCSFCIDRQAPLREEEVKRLNELLNDVEKLRTERMDLLRQNVTCKTDIKKLKERQSILAGDLDKANEEIARLRKMLRRSLPNENYNEIHQQNHTLTTTTTVTTTPIPIITTTTTTT</sequence>